<keyword evidence="7" id="KW-0378">Hydrolase</keyword>
<dbReference type="AlphaFoldDB" id="A0A7G9YNP8"/>
<dbReference type="PANTHER" id="PTHR34990">
    <property type="entry name" value="UDP-2,3-DIACYLGLUCOSAMINE HYDROLASE-RELATED"/>
    <property type="match status" value="1"/>
</dbReference>
<dbReference type="Gene3D" id="3.60.21.10">
    <property type="match status" value="1"/>
</dbReference>
<gene>
    <name evidence="7" type="primary">lpxH</name>
    <name evidence="7" type="ORF">AIHMFPNM_00035</name>
</gene>
<evidence type="ECO:0000256" key="5">
    <source>
        <dbReference type="ARBA" id="ARBA00023211"/>
    </source>
</evidence>
<dbReference type="InterPro" id="IPR043461">
    <property type="entry name" value="LpxH-like"/>
</dbReference>
<evidence type="ECO:0000256" key="1">
    <source>
        <dbReference type="ARBA" id="ARBA00022475"/>
    </source>
</evidence>
<dbReference type="InterPro" id="IPR004843">
    <property type="entry name" value="Calcineurin-like_PHP"/>
</dbReference>
<keyword evidence="2" id="KW-0997">Cell inner membrane</keyword>
<dbReference type="SUPFAM" id="SSF56300">
    <property type="entry name" value="Metallo-dependent phosphatases"/>
    <property type="match status" value="1"/>
</dbReference>
<accession>A0A7G9YNP8</accession>
<feature type="domain" description="Calcineurin-like phosphoesterase" evidence="6">
    <location>
        <begin position="7"/>
        <end position="221"/>
    </location>
</feature>
<keyword evidence="5" id="KW-0464">Manganese</keyword>
<dbReference type="GO" id="GO:0008758">
    <property type="term" value="F:UDP-2,3-diacylglucosamine hydrolase activity"/>
    <property type="evidence" value="ECO:0007669"/>
    <property type="project" value="TreeGrafter"/>
</dbReference>
<dbReference type="PANTHER" id="PTHR34990:SF2">
    <property type="entry name" value="BLL8164 PROTEIN"/>
    <property type="match status" value="1"/>
</dbReference>
<dbReference type="GO" id="GO:0016020">
    <property type="term" value="C:membrane"/>
    <property type="evidence" value="ECO:0007669"/>
    <property type="project" value="GOC"/>
</dbReference>
<dbReference type="EC" id="3.6.1.54" evidence="7"/>
<dbReference type="GO" id="GO:0009245">
    <property type="term" value="P:lipid A biosynthetic process"/>
    <property type="evidence" value="ECO:0007669"/>
    <property type="project" value="TreeGrafter"/>
</dbReference>
<evidence type="ECO:0000256" key="3">
    <source>
        <dbReference type="ARBA" id="ARBA00022723"/>
    </source>
</evidence>
<evidence type="ECO:0000259" key="6">
    <source>
        <dbReference type="Pfam" id="PF00149"/>
    </source>
</evidence>
<name>A0A7G9YNP8_9EURY</name>
<dbReference type="Pfam" id="PF00149">
    <property type="entry name" value="Metallophos"/>
    <property type="match status" value="1"/>
</dbReference>
<evidence type="ECO:0000313" key="7">
    <source>
        <dbReference type="EMBL" id="QNO49632.1"/>
    </source>
</evidence>
<keyword evidence="1" id="KW-1003">Cell membrane</keyword>
<dbReference type="CDD" id="cd07398">
    <property type="entry name" value="MPP_YbbF-LpxH"/>
    <property type="match status" value="1"/>
</dbReference>
<dbReference type="GO" id="GO:0046872">
    <property type="term" value="F:metal ion binding"/>
    <property type="evidence" value="ECO:0007669"/>
    <property type="project" value="UniProtKB-KW"/>
</dbReference>
<reference evidence="7" key="1">
    <citation type="submission" date="2020-06" db="EMBL/GenBank/DDBJ databases">
        <title>Unique genomic features of the anaerobic methanotrophic archaea.</title>
        <authorList>
            <person name="Chadwick G.L."/>
            <person name="Skennerton C.T."/>
            <person name="Laso-Perez R."/>
            <person name="Leu A.O."/>
            <person name="Speth D.R."/>
            <person name="Yu H."/>
            <person name="Morgan-Lang C."/>
            <person name="Hatzenpichler R."/>
            <person name="Goudeau D."/>
            <person name="Malmstrom R."/>
            <person name="Brazelton W.J."/>
            <person name="Woyke T."/>
            <person name="Hallam S.J."/>
            <person name="Tyson G.W."/>
            <person name="Wegener G."/>
            <person name="Boetius A."/>
            <person name="Orphan V."/>
        </authorList>
    </citation>
    <scope>NUCLEOTIDE SEQUENCE</scope>
</reference>
<dbReference type="EMBL" id="MT631384">
    <property type="protein sequence ID" value="QNO49632.1"/>
    <property type="molecule type" value="Genomic_DNA"/>
</dbReference>
<keyword evidence="3" id="KW-0479">Metal-binding</keyword>
<organism evidence="7">
    <name type="scientific">Candidatus Methanogaster sp. ANME-2c ERB4</name>
    <dbReference type="NCBI Taxonomy" id="2759911"/>
    <lineage>
        <taxon>Archaea</taxon>
        <taxon>Methanobacteriati</taxon>
        <taxon>Methanobacteriota</taxon>
        <taxon>Stenosarchaea group</taxon>
        <taxon>Methanomicrobia</taxon>
        <taxon>Methanosarcinales</taxon>
        <taxon>ANME-2 cluster</taxon>
        <taxon>Candidatus Methanogasteraceae</taxon>
        <taxon>Candidatus Methanogaster</taxon>
    </lineage>
</organism>
<evidence type="ECO:0000256" key="2">
    <source>
        <dbReference type="ARBA" id="ARBA00022519"/>
    </source>
</evidence>
<evidence type="ECO:0000256" key="4">
    <source>
        <dbReference type="ARBA" id="ARBA00023136"/>
    </source>
</evidence>
<sequence>MTNRKCIAVSDVHLGTEHSNRSKFIDFLDNLGDDVDHLVLLGDMLDFWRRDPVGVLLENIDVIRKLVSLEPEINVSYVLGNHDFHLIQFPKSYFNSVFDLNYDLSLRYGETTYRFIHGYQLECARFGTLEAYELFANEMCEAGDDVGRVADAVWKSVCEGGKIIDRIRNLLIGRPNWVSEMVGETVAPPDKRDLKKLEGYAAQLITGTYAGEFLIYGHTHEPFVKMEENIANTGSWVEGSTDYLEIDAEGVTLKSY</sequence>
<protein>
    <submittedName>
        <fullName evidence="7">UDP-2,3-diacylglucosamine hydrolase</fullName>
        <ecNumber evidence="7">3.6.1.54</ecNumber>
    </submittedName>
</protein>
<dbReference type="InterPro" id="IPR029052">
    <property type="entry name" value="Metallo-depent_PP-like"/>
</dbReference>
<keyword evidence="4" id="KW-0472">Membrane</keyword>
<proteinExistence type="predicted"/>